<accession>B9STT5</accession>
<sequence length="262" mass="30214">MKGVAAAAAMESSSPSIYATLYEDPRARLKHQTLMQDFEELYKETEDQKKKLQMMKHKKLTLLAEVRFLRQRFKYLMLDQSHTPAPEPKYVQKQKLVNGIRNVRKEKHYSGNDAALQRPAARCDLNRKGKIYSEREPTLQSAPLNFDINQKQKMYIRKEAALRNSAALPDLNQKERIYSGKEATVRNNTPVFDLNQISREEEELQANGEMMRMEEPKICLIRGGSDEQHTDMKLSACRSVGNGANRSGKRKISWQDQVALRV</sequence>
<dbReference type="STRING" id="3988.B9STT5"/>
<dbReference type="InParanoid" id="B9STT5"/>
<evidence type="ECO:0000313" key="2">
    <source>
        <dbReference type="Proteomes" id="UP000008311"/>
    </source>
</evidence>
<dbReference type="Proteomes" id="UP000008311">
    <property type="component" value="Unassembled WGS sequence"/>
</dbReference>
<dbReference type="EMBL" id="EQ974134">
    <property type="protein sequence ID" value="EEF33000.1"/>
    <property type="molecule type" value="Genomic_DNA"/>
</dbReference>
<dbReference type="FunCoup" id="B9STT5">
    <property type="interactions" value="392"/>
</dbReference>
<dbReference type="PANTHER" id="PTHR34807">
    <property type="entry name" value="OS08G0270800 PROTEIN"/>
    <property type="match status" value="1"/>
</dbReference>
<gene>
    <name evidence="1" type="ORF">RCOM_0623840</name>
</gene>
<proteinExistence type="predicted"/>
<name>B9STT5_RICCO</name>
<dbReference type="PANTHER" id="PTHR34807:SF3">
    <property type="entry name" value="OS08G0270800 PROTEIN"/>
    <property type="match status" value="1"/>
</dbReference>
<dbReference type="AlphaFoldDB" id="B9STT5"/>
<keyword evidence="2" id="KW-1185">Reference proteome</keyword>
<protein>
    <submittedName>
        <fullName evidence="1">Uncharacterized protein</fullName>
    </submittedName>
</protein>
<evidence type="ECO:0000313" key="1">
    <source>
        <dbReference type="EMBL" id="EEF33000.1"/>
    </source>
</evidence>
<reference evidence="2" key="1">
    <citation type="journal article" date="2010" name="Nat. Biotechnol.">
        <title>Draft genome sequence of the oilseed species Ricinus communis.</title>
        <authorList>
            <person name="Chan A.P."/>
            <person name="Crabtree J."/>
            <person name="Zhao Q."/>
            <person name="Lorenzi H."/>
            <person name="Orvis J."/>
            <person name="Puiu D."/>
            <person name="Melake-Berhan A."/>
            <person name="Jones K.M."/>
            <person name="Redman J."/>
            <person name="Chen G."/>
            <person name="Cahoon E.B."/>
            <person name="Gedil M."/>
            <person name="Stanke M."/>
            <person name="Haas B.J."/>
            <person name="Wortman J.R."/>
            <person name="Fraser-Liggett C.M."/>
            <person name="Ravel J."/>
            <person name="Rabinowicz P.D."/>
        </authorList>
    </citation>
    <scope>NUCLEOTIDE SEQUENCE [LARGE SCALE GENOMIC DNA]</scope>
    <source>
        <strain evidence="2">cv. Hale</strain>
    </source>
</reference>
<dbReference type="eggNOG" id="ENOG502RXR6">
    <property type="taxonomic scope" value="Eukaryota"/>
</dbReference>
<organism evidence="1 2">
    <name type="scientific">Ricinus communis</name>
    <name type="common">Castor bean</name>
    <dbReference type="NCBI Taxonomy" id="3988"/>
    <lineage>
        <taxon>Eukaryota</taxon>
        <taxon>Viridiplantae</taxon>
        <taxon>Streptophyta</taxon>
        <taxon>Embryophyta</taxon>
        <taxon>Tracheophyta</taxon>
        <taxon>Spermatophyta</taxon>
        <taxon>Magnoliopsida</taxon>
        <taxon>eudicotyledons</taxon>
        <taxon>Gunneridae</taxon>
        <taxon>Pentapetalae</taxon>
        <taxon>rosids</taxon>
        <taxon>fabids</taxon>
        <taxon>Malpighiales</taxon>
        <taxon>Euphorbiaceae</taxon>
        <taxon>Acalyphoideae</taxon>
        <taxon>Acalypheae</taxon>
        <taxon>Ricinus</taxon>
    </lineage>
</organism>